<evidence type="ECO:0008006" key="10">
    <source>
        <dbReference type="Google" id="ProtNLM"/>
    </source>
</evidence>
<organism evidence="8 9">
    <name type="scientific">Zingiber officinale</name>
    <name type="common">Ginger</name>
    <name type="synonym">Amomum zingiber</name>
    <dbReference type="NCBI Taxonomy" id="94328"/>
    <lineage>
        <taxon>Eukaryota</taxon>
        <taxon>Viridiplantae</taxon>
        <taxon>Streptophyta</taxon>
        <taxon>Embryophyta</taxon>
        <taxon>Tracheophyta</taxon>
        <taxon>Spermatophyta</taxon>
        <taxon>Magnoliopsida</taxon>
        <taxon>Liliopsida</taxon>
        <taxon>Zingiberales</taxon>
        <taxon>Zingiberaceae</taxon>
        <taxon>Zingiber</taxon>
    </lineage>
</organism>
<comment type="caution">
    <text evidence="8">The sequence shown here is derived from an EMBL/GenBank/DDBJ whole genome shotgun (WGS) entry which is preliminary data.</text>
</comment>
<evidence type="ECO:0000256" key="1">
    <source>
        <dbReference type="ARBA" id="ARBA00004173"/>
    </source>
</evidence>
<evidence type="ECO:0000256" key="5">
    <source>
        <dbReference type="ARBA" id="ARBA00023128"/>
    </source>
</evidence>
<evidence type="ECO:0000256" key="6">
    <source>
        <dbReference type="PROSITE-ProRule" id="PRU00708"/>
    </source>
</evidence>
<evidence type="ECO:0000256" key="4">
    <source>
        <dbReference type="ARBA" id="ARBA00022946"/>
    </source>
</evidence>
<dbReference type="PANTHER" id="PTHR45717:SF15">
    <property type="entry name" value="AGL218WP"/>
    <property type="match status" value="1"/>
</dbReference>
<keyword evidence="9" id="KW-1185">Reference proteome</keyword>
<dbReference type="Pfam" id="PF00166">
    <property type="entry name" value="Cpn10"/>
    <property type="match status" value="1"/>
</dbReference>
<evidence type="ECO:0000256" key="3">
    <source>
        <dbReference type="ARBA" id="ARBA00022737"/>
    </source>
</evidence>
<evidence type="ECO:0000256" key="2">
    <source>
        <dbReference type="ARBA" id="ARBA00007626"/>
    </source>
</evidence>
<dbReference type="InterPro" id="IPR037124">
    <property type="entry name" value="Chaperonin_GroES_sf"/>
</dbReference>
<dbReference type="GO" id="GO:0005524">
    <property type="term" value="F:ATP binding"/>
    <property type="evidence" value="ECO:0007669"/>
    <property type="project" value="InterPro"/>
</dbReference>
<name>A0A8J5KYW5_ZINOF</name>
<dbReference type="InterPro" id="IPR020818">
    <property type="entry name" value="Chaperonin_GroES"/>
</dbReference>
<accession>A0A8J5KYW5</accession>
<keyword evidence="5" id="KW-0496">Mitochondrion</keyword>
<proteinExistence type="inferred from homology"/>
<evidence type="ECO:0000313" key="8">
    <source>
        <dbReference type="EMBL" id="KAG6501684.1"/>
    </source>
</evidence>
<dbReference type="PANTHER" id="PTHR45717">
    <property type="entry name" value="OS12G0527900 PROTEIN"/>
    <property type="match status" value="1"/>
</dbReference>
<keyword evidence="4" id="KW-0809">Transit peptide</keyword>
<dbReference type="Pfam" id="PF01535">
    <property type="entry name" value="PPR"/>
    <property type="match status" value="3"/>
</dbReference>
<dbReference type="GO" id="GO:0005739">
    <property type="term" value="C:mitochondrion"/>
    <property type="evidence" value="ECO:0007669"/>
    <property type="project" value="UniProtKB-SubCell"/>
</dbReference>
<dbReference type="FunFam" id="1.25.40.10:FF:000394">
    <property type="entry name" value="Pentatricopeptide repeat-containing protein, mitochondrial"/>
    <property type="match status" value="1"/>
</dbReference>
<sequence length="697" mass="78633">MPSSCSAIGFLRQERRALQPRPFSVAWSLCSHYFRFSWPSMAKRQITLLNRVLVEKIAPPYKTSAGILNSEKITKLNNGEVLVGSVACDKNGNSNSMKNGDSLVLSKSHATELRHGDKKSNCIYLECSNITSSLVQLKSYSRGPISRKPFLWTRYLSSQAGANSSDRENDLEDGFSSMEVPPGSTDSVDGSGNEDDVLGGEYEEYDEAAESPLDLGDDEANKGGVKRGPRLSHYQLFKTITGTPRKSLINALDKYVEEGKPLGRGEISFALRILKRRRLYPMALQFVEWLETCKQIELGEWYYASHLDLIAKVSGLWNAEKYIEKIPESFRSELIYSTLLANCVSAVNLKKAEEVFNKIRDLGFPITPFTCNHLLLLYKRTSPKAMADILQMMEKENVQPTLFTYKILIDVKGEVNDIPGIEQIVEMMKERLKPDPWIKSVIAKAYISAGLKDKAEATLKEIESEDVQENRAVCRFLLPVYAALGKADDVERIWNVCDAKPHLAERIAAIEAWGNLGKIEKAEEIFEKTPKKMKSTTYYNTMLKVYAENKLLAKGKELVNQMSASGCRIGPLTWDAIVKLYIDSGEVEKADSILHKVLLQKKIRPFYSSFMAVMDQYAKRGDIHNAEKIFRRLKEIGYVGRMKQYEALLQAYVTAKTPVYGFRDRMKADNMCPNRTMAAQLMAMQASQNNPISELLI</sequence>
<dbReference type="EMBL" id="JACMSC010000011">
    <property type="protein sequence ID" value="KAG6501684.1"/>
    <property type="molecule type" value="Genomic_DNA"/>
</dbReference>
<feature type="repeat" description="PPR" evidence="6">
    <location>
        <begin position="535"/>
        <end position="569"/>
    </location>
</feature>
<dbReference type="Proteomes" id="UP000734854">
    <property type="component" value="Unassembled WGS sequence"/>
</dbReference>
<dbReference type="Gene3D" id="2.30.33.40">
    <property type="entry name" value="GroES chaperonin"/>
    <property type="match status" value="1"/>
</dbReference>
<feature type="region of interest" description="Disordered" evidence="7">
    <location>
        <begin position="208"/>
        <end position="227"/>
    </location>
</feature>
<evidence type="ECO:0000256" key="7">
    <source>
        <dbReference type="SAM" id="MobiDB-lite"/>
    </source>
</evidence>
<reference evidence="8 9" key="1">
    <citation type="submission" date="2020-08" db="EMBL/GenBank/DDBJ databases">
        <title>Plant Genome Project.</title>
        <authorList>
            <person name="Zhang R.-G."/>
        </authorList>
    </citation>
    <scope>NUCLEOTIDE SEQUENCE [LARGE SCALE GENOMIC DNA]</scope>
    <source>
        <tissue evidence="8">Rhizome</tissue>
    </source>
</reference>
<dbReference type="NCBIfam" id="TIGR00756">
    <property type="entry name" value="PPR"/>
    <property type="match status" value="1"/>
</dbReference>
<dbReference type="GO" id="GO:0003729">
    <property type="term" value="F:mRNA binding"/>
    <property type="evidence" value="ECO:0007669"/>
    <property type="project" value="UniProtKB-ARBA"/>
</dbReference>
<dbReference type="GO" id="GO:0044183">
    <property type="term" value="F:protein folding chaperone"/>
    <property type="evidence" value="ECO:0007669"/>
    <property type="project" value="InterPro"/>
</dbReference>
<dbReference type="CDD" id="cd00320">
    <property type="entry name" value="cpn10"/>
    <property type="match status" value="1"/>
</dbReference>
<gene>
    <name evidence="8" type="ORF">ZIOFF_041567</name>
</gene>
<comment type="similarity">
    <text evidence="2">Belongs to the PPR family. P subfamily.</text>
</comment>
<evidence type="ECO:0000313" key="9">
    <source>
        <dbReference type="Proteomes" id="UP000734854"/>
    </source>
</evidence>
<dbReference type="InterPro" id="IPR011990">
    <property type="entry name" value="TPR-like_helical_dom_sf"/>
</dbReference>
<dbReference type="Pfam" id="PF13812">
    <property type="entry name" value="PPR_3"/>
    <property type="match status" value="1"/>
</dbReference>
<comment type="subcellular location">
    <subcellularLocation>
        <location evidence="1">Mitochondrion</location>
    </subcellularLocation>
</comment>
<dbReference type="Gene3D" id="1.25.40.10">
    <property type="entry name" value="Tetratricopeptide repeat domain"/>
    <property type="match status" value="4"/>
</dbReference>
<dbReference type="SUPFAM" id="SSF48452">
    <property type="entry name" value="TPR-like"/>
    <property type="match status" value="1"/>
</dbReference>
<dbReference type="PROSITE" id="PS51375">
    <property type="entry name" value="PPR"/>
    <property type="match status" value="1"/>
</dbReference>
<protein>
    <recommendedName>
        <fullName evidence="10">Pentatricopeptide repeat-containing protein</fullName>
    </recommendedName>
</protein>
<dbReference type="AlphaFoldDB" id="A0A8J5KYW5"/>
<keyword evidence="3" id="KW-0677">Repeat</keyword>
<feature type="region of interest" description="Disordered" evidence="7">
    <location>
        <begin position="161"/>
        <end position="198"/>
    </location>
</feature>
<dbReference type="InterPro" id="IPR002885">
    <property type="entry name" value="PPR_rpt"/>
</dbReference>